<dbReference type="Proteomes" id="UP000694557">
    <property type="component" value="Unassembled WGS sequence"/>
</dbReference>
<accession>A0A8C7J3D9</accession>
<organism evidence="2 3">
    <name type="scientific">Oncorhynchus kisutch</name>
    <name type="common">Coho salmon</name>
    <name type="synonym">Salmo kisutch</name>
    <dbReference type="NCBI Taxonomy" id="8019"/>
    <lineage>
        <taxon>Eukaryota</taxon>
        <taxon>Metazoa</taxon>
        <taxon>Chordata</taxon>
        <taxon>Craniata</taxon>
        <taxon>Vertebrata</taxon>
        <taxon>Euteleostomi</taxon>
        <taxon>Actinopterygii</taxon>
        <taxon>Neopterygii</taxon>
        <taxon>Teleostei</taxon>
        <taxon>Protacanthopterygii</taxon>
        <taxon>Salmoniformes</taxon>
        <taxon>Salmonidae</taxon>
        <taxon>Salmoninae</taxon>
        <taxon>Oncorhynchus</taxon>
    </lineage>
</organism>
<dbReference type="AlphaFoldDB" id="A0A8C7J3D9"/>
<feature type="region of interest" description="Disordered" evidence="1">
    <location>
        <begin position="256"/>
        <end position="467"/>
    </location>
</feature>
<keyword evidence="3" id="KW-1185">Reference proteome</keyword>
<proteinExistence type="predicted"/>
<evidence type="ECO:0000256" key="1">
    <source>
        <dbReference type="SAM" id="MobiDB-lite"/>
    </source>
</evidence>
<feature type="compositionally biased region" description="Low complexity" evidence="1">
    <location>
        <begin position="293"/>
        <end position="303"/>
    </location>
</feature>
<dbReference type="InterPro" id="IPR055310">
    <property type="entry name" value="CEP112"/>
</dbReference>
<feature type="region of interest" description="Disordered" evidence="1">
    <location>
        <begin position="139"/>
        <end position="174"/>
    </location>
</feature>
<evidence type="ECO:0000313" key="2">
    <source>
        <dbReference type="Ensembl" id="ENSOKIP00005081768.1"/>
    </source>
</evidence>
<sequence>MVGRASEGAVCPQATHWLLLPQGRGAWHCAQSNASPATGRQGDTAKRQGSTAVCVCVCVCVLPTNRSNFKPHCLSLSFPLCLVCVCMQISYSLFPSLHFVLQTNTRLKQIEKEYSQKLAKSAQLIAELQTSVCGAKEEGLRQQQEKERQLNEATARWDDERRQMSRHTDTKNKVLQEKVENLQRQLHSSEKKLLNKELENQEQVTDSLFSPSTSPPHPPDSILNFTPSPLRLTPQLHPLTPQTQILNFTPSPLILTPQLHPLTPQTHPSTSPPHPSDSPLNFTPSPLRLNPQLHPLTPQTHPSTSPPHPSPPRLNPQLHPLTPQTHPSTSPPHPPDSILNFTPSPLILTPQLHPLTPQTHPSTSPPHPSPSTSPPHPPDSILNFTPSPLRLTPQLHPLTPQTHPSTSPPHPSDSPLNFTPSPLRLNPQLYPLTPQTHPSTSPPHPQTQTSTSPLNFTPRLAPQSSTS</sequence>
<feature type="compositionally biased region" description="Low complexity" evidence="1">
    <location>
        <begin position="315"/>
        <end position="328"/>
    </location>
</feature>
<feature type="compositionally biased region" description="Pro residues" evidence="1">
    <location>
        <begin position="363"/>
        <end position="378"/>
    </location>
</feature>
<name>A0A8C7J3D9_ONCKI</name>
<dbReference type="PRINTS" id="PR01217">
    <property type="entry name" value="PRICHEXTENSN"/>
</dbReference>
<feature type="region of interest" description="Disordered" evidence="1">
    <location>
        <begin position="199"/>
        <end position="236"/>
    </location>
</feature>
<feature type="compositionally biased region" description="Low complexity" evidence="1">
    <location>
        <begin position="395"/>
        <end position="405"/>
    </location>
</feature>
<dbReference type="PANTHER" id="PTHR18871">
    <property type="entry name" value="CENTROSOMAL PROTEIN OF 112 KDA"/>
    <property type="match status" value="1"/>
</dbReference>
<evidence type="ECO:0000313" key="3">
    <source>
        <dbReference type="Proteomes" id="UP000694557"/>
    </source>
</evidence>
<feature type="compositionally biased region" description="Pro residues" evidence="1">
    <location>
        <begin position="304"/>
        <end position="314"/>
    </location>
</feature>
<dbReference type="GeneTree" id="ENSGT00940000166387"/>
<feature type="compositionally biased region" description="Low complexity" evidence="1">
    <location>
        <begin position="353"/>
        <end position="362"/>
    </location>
</feature>
<dbReference type="Ensembl" id="ENSOKIT00005087257.1">
    <property type="protein sequence ID" value="ENSOKIP00005081768.1"/>
    <property type="gene ID" value="ENSOKIG00005035445.1"/>
</dbReference>
<reference evidence="2" key="1">
    <citation type="submission" date="2025-08" db="UniProtKB">
        <authorList>
            <consortium name="Ensembl"/>
        </authorList>
    </citation>
    <scope>IDENTIFICATION</scope>
</reference>
<dbReference type="PANTHER" id="PTHR18871:SF2">
    <property type="entry name" value="CENTROSOMAL PROTEIN OF 112 KDA"/>
    <property type="match status" value="1"/>
</dbReference>
<feature type="compositionally biased region" description="Low complexity" evidence="1">
    <location>
        <begin position="259"/>
        <end position="269"/>
    </location>
</feature>
<reference evidence="2" key="2">
    <citation type="submission" date="2025-09" db="UniProtKB">
        <authorList>
            <consortium name="Ensembl"/>
        </authorList>
    </citation>
    <scope>IDENTIFICATION</scope>
</reference>
<protein>
    <submittedName>
        <fullName evidence="2">Uncharacterized protein</fullName>
    </submittedName>
</protein>